<feature type="domain" description="MobA/VirD2-like nuclease" evidence="1">
    <location>
        <begin position="33"/>
        <end position="155"/>
    </location>
</feature>
<dbReference type="Pfam" id="PF03432">
    <property type="entry name" value="Relaxase"/>
    <property type="match status" value="1"/>
</dbReference>
<dbReference type="AlphaFoldDB" id="A0A3R8UP24"/>
<dbReference type="RefSeq" id="WP_125350101.1">
    <property type="nucleotide sequence ID" value="NZ_RHPN01000021.1"/>
</dbReference>
<evidence type="ECO:0000313" key="2">
    <source>
        <dbReference type="EMBL" id="RRT90080.1"/>
    </source>
</evidence>
<gene>
    <name evidence="2" type="ORF">EGI89_10095</name>
</gene>
<dbReference type="Proteomes" id="UP000267844">
    <property type="component" value="Unassembled WGS sequence"/>
</dbReference>
<accession>A0A3R8UP24</accession>
<reference evidence="2 3" key="1">
    <citation type="submission" date="2018-10" db="EMBL/GenBank/DDBJ databases">
        <title>Transmission dynamics of multidrug resistant bacteria on intensive care unit surfaces.</title>
        <authorList>
            <person name="D'Souza A.W."/>
            <person name="Potter R.F."/>
            <person name="Wallace M."/>
            <person name="Shupe A."/>
            <person name="Patel S."/>
            <person name="Sun S."/>
            <person name="Gul D."/>
            <person name="Kwon J.H."/>
            <person name="Andleeb S."/>
            <person name="Burnham C.-A.D."/>
            <person name="Dantas G."/>
        </authorList>
    </citation>
    <scope>NUCLEOTIDE SEQUENCE [LARGE SCALE GENOMIC DNA]</scope>
    <source>
        <strain evidence="2 3">WF_348</strain>
    </source>
</reference>
<dbReference type="InterPro" id="IPR005094">
    <property type="entry name" value="Endonuclease_MobA/VirD2"/>
</dbReference>
<proteinExistence type="predicted"/>
<organism evidence="2 3">
    <name type="scientific">Empedobacter falsenii</name>
    <dbReference type="NCBI Taxonomy" id="343874"/>
    <lineage>
        <taxon>Bacteria</taxon>
        <taxon>Pseudomonadati</taxon>
        <taxon>Bacteroidota</taxon>
        <taxon>Flavobacteriia</taxon>
        <taxon>Flavobacteriales</taxon>
        <taxon>Weeksellaceae</taxon>
        <taxon>Empedobacter</taxon>
    </lineage>
</organism>
<evidence type="ECO:0000313" key="3">
    <source>
        <dbReference type="Proteomes" id="UP000267844"/>
    </source>
</evidence>
<comment type="caution">
    <text evidence="2">The sequence shown here is derived from an EMBL/GenBank/DDBJ whole genome shotgun (WGS) entry which is preliminary data.</text>
</comment>
<evidence type="ECO:0000259" key="1">
    <source>
        <dbReference type="Pfam" id="PF03432"/>
    </source>
</evidence>
<sequence length="499" mass="59073">MPIGEAHKTGNSFTGIFEYILAQGNYKNENITKKPEIVLQNFSLENDYKSLGKEFRFQANENKKVTKPVMHLTLNFSKKDNIKTHVQLNFLKQLLKEMGVDKQNYQYLVVRHNDKHPHYHIIVNRVGLDGITLSDKNSKLRIGTAVDKIEKELGLDNYLEKTRKFVHDPTNEKGYKKNDKYISNEKLVKTNRDKQVGIKEKKDFIQLKVLDILNNHKIDSLESLRNELEHHKIEFKYNVDSRNQVAVSFKYNKLSVKGSQIKLKGNLIKSKLEANKNYYLKRSDRDNRAELLKDFSKNFKESIDSIITQYNRNKIPDFIKTFEYNGIIYDGKKRFEFKNRVIKVENVEKFKNSCNKQFNEAHDNYKIAQKKYKEINNAEYKNPILGVLLPTQKKFNEELRNLKFHNERPELNINIKTNSFENPVINFLNEESKKIRNEELNRDSVFSIDESVVKKMIDDRYIDKISSNSKDVMESIMRSNSINDDYDEYKRKRKNTRKR</sequence>
<name>A0A3R8UP24_9FLAO</name>
<dbReference type="EMBL" id="RHPO01000021">
    <property type="protein sequence ID" value="RRT90080.1"/>
    <property type="molecule type" value="Genomic_DNA"/>
</dbReference>
<protein>
    <recommendedName>
        <fullName evidence="1">MobA/VirD2-like nuclease domain-containing protein</fullName>
    </recommendedName>
</protein>